<comment type="caution">
    <text evidence="16">The sequence shown here is derived from an EMBL/GenBank/DDBJ whole genome shotgun (WGS) entry which is preliminary data.</text>
</comment>
<evidence type="ECO:0000256" key="9">
    <source>
        <dbReference type="ARBA" id="ARBA00023136"/>
    </source>
</evidence>
<evidence type="ECO:0000256" key="2">
    <source>
        <dbReference type="ARBA" id="ARBA00022448"/>
    </source>
</evidence>
<evidence type="ECO:0000256" key="5">
    <source>
        <dbReference type="ARBA" id="ARBA00022692"/>
    </source>
</evidence>
<organism evidence="16 17">
    <name type="scientific">Kordiimonas pumila</name>
    <dbReference type="NCBI Taxonomy" id="2161677"/>
    <lineage>
        <taxon>Bacteria</taxon>
        <taxon>Pseudomonadati</taxon>
        <taxon>Pseudomonadota</taxon>
        <taxon>Alphaproteobacteria</taxon>
        <taxon>Kordiimonadales</taxon>
        <taxon>Kordiimonadaceae</taxon>
        <taxon>Kordiimonas</taxon>
    </lineage>
</organism>
<evidence type="ECO:0000259" key="14">
    <source>
        <dbReference type="Pfam" id="PF00593"/>
    </source>
</evidence>
<evidence type="ECO:0000256" key="12">
    <source>
        <dbReference type="RuleBase" id="RU003357"/>
    </source>
</evidence>
<comment type="similarity">
    <text evidence="11 12">Belongs to the TonB-dependent receptor family.</text>
</comment>
<accession>A0ABV7D3H5</accession>
<proteinExistence type="inferred from homology"/>
<dbReference type="Pfam" id="PF00593">
    <property type="entry name" value="TonB_dep_Rec_b-barrel"/>
    <property type="match status" value="1"/>
</dbReference>
<evidence type="ECO:0000256" key="6">
    <source>
        <dbReference type="ARBA" id="ARBA00023004"/>
    </source>
</evidence>
<dbReference type="InterPro" id="IPR012910">
    <property type="entry name" value="Plug_dom"/>
</dbReference>
<evidence type="ECO:0000256" key="3">
    <source>
        <dbReference type="ARBA" id="ARBA00022452"/>
    </source>
</evidence>
<keyword evidence="13" id="KW-0732">Signal</keyword>
<evidence type="ECO:0000256" key="13">
    <source>
        <dbReference type="SAM" id="SignalP"/>
    </source>
</evidence>
<evidence type="ECO:0000256" key="1">
    <source>
        <dbReference type="ARBA" id="ARBA00004571"/>
    </source>
</evidence>
<feature type="domain" description="TonB-dependent receptor-like beta-barrel" evidence="14">
    <location>
        <begin position="285"/>
        <end position="695"/>
    </location>
</feature>
<evidence type="ECO:0000259" key="15">
    <source>
        <dbReference type="Pfam" id="PF07715"/>
    </source>
</evidence>
<dbReference type="PANTHER" id="PTHR32552">
    <property type="entry name" value="FERRICHROME IRON RECEPTOR-RELATED"/>
    <property type="match status" value="1"/>
</dbReference>
<dbReference type="InterPro" id="IPR036942">
    <property type="entry name" value="Beta-barrel_TonB_sf"/>
</dbReference>
<evidence type="ECO:0000256" key="7">
    <source>
        <dbReference type="ARBA" id="ARBA00023065"/>
    </source>
</evidence>
<evidence type="ECO:0000256" key="10">
    <source>
        <dbReference type="ARBA" id="ARBA00023237"/>
    </source>
</evidence>
<evidence type="ECO:0000256" key="11">
    <source>
        <dbReference type="PROSITE-ProRule" id="PRU01360"/>
    </source>
</evidence>
<feature type="signal peptide" evidence="13">
    <location>
        <begin position="1"/>
        <end position="35"/>
    </location>
</feature>
<dbReference type="SUPFAM" id="SSF56935">
    <property type="entry name" value="Porins"/>
    <property type="match status" value="1"/>
</dbReference>
<dbReference type="PROSITE" id="PS52016">
    <property type="entry name" value="TONB_DEPENDENT_REC_3"/>
    <property type="match status" value="1"/>
</dbReference>
<keyword evidence="2 11" id="KW-0813">Transport</keyword>
<gene>
    <name evidence="16" type="ORF">ACFOKA_06620</name>
</gene>
<name>A0ABV7D3H5_9PROT</name>
<keyword evidence="8 12" id="KW-0798">TonB box</keyword>
<dbReference type="Gene3D" id="2.40.170.20">
    <property type="entry name" value="TonB-dependent receptor, beta-barrel domain"/>
    <property type="match status" value="1"/>
</dbReference>
<dbReference type="PANTHER" id="PTHR32552:SF81">
    <property type="entry name" value="TONB-DEPENDENT OUTER MEMBRANE RECEPTOR"/>
    <property type="match status" value="1"/>
</dbReference>
<evidence type="ECO:0000256" key="8">
    <source>
        <dbReference type="ARBA" id="ARBA00023077"/>
    </source>
</evidence>
<evidence type="ECO:0000256" key="4">
    <source>
        <dbReference type="ARBA" id="ARBA00022496"/>
    </source>
</evidence>
<dbReference type="InterPro" id="IPR039426">
    <property type="entry name" value="TonB-dep_rcpt-like"/>
</dbReference>
<dbReference type="Pfam" id="PF07715">
    <property type="entry name" value="Plug"/>
    <property type="match status" value="1"/>
</dbReference>
<comment type="subcellular location">
    <subcellularLocation>
        <location evidence="1 11">Cell outer membrane</location>
        <topology evidence="1 11">Multi-pass membrane protein</topology>
    </subcellularLocation>
</comment>
<reference evidence="17" key="1">
    <citation type="journal article" date="2019" name="Int. J. Syst. Evol. Microbiol.">
        <title>The Global Catalogue of Microorganisms (GCM) 10K type strain sequencing project: providing services to taxonomists for standard genome sequencing and annotation.</title>
        <authorList>
            <consortium name="The Broad Institute Genomics Platform"/>
            <consortium name="The Broad Institute Genome Sequencing Center for Infectious Disease"/>
            <person name="Wu L."/>
            <person name="Ma J."/>
        </authorList>
    </citation>
    <scope>NUCLEOTIDE SEQUENCE [LARGE SCALE GENOMIC DNA]</scope>
    <source>
        <strain evidence="17">KCTC 62164</strain>
    </source>
</reference>
<keyword evidence="17" id="KW-1185">Reference proteome</keyword>
<keyword evidence="16" id="KW-0675">Receptor</keyword>
<evidence type="ECO:0000313" key="16">
    <source>
        <dbReference type="EMBL" id="MFC3051568.1"/>
    </source>
</evidence>
<keyword evidence="10 11" id="KW-0998">Cell outer membrane</keyword>
<keyword evidence="9 11" id="KW-0472">Membrane</keyword>
<feature type="domain" description="TonB-dependent receptor plug" evidence="15">
    <location>
        <begin position="59"/>
        <end position="164"/>
    </location>
</feature>
<dbReference type="InterPro" id="IPR000531">
    <property type="entry name" value="Beta-barrel_TonB"/>
</dbReference>
<dbReference type="Proteomes" id="UP001595444">
    <property type="component" value="Unassembled WGS sequence"/>
</dbReference>
<evidence type="ECO:0000313" key="17">
    <source>
        <dbReference type="Proteomes" id="UP001595444"/>
    </source>
</evidence>
<keyword evidence="7" id="KW-0406">Ion transport</keyword>
<protein>
    <submittedName>
        <fullName evidence="16">TonB-dependent receptor</fullName>
    </submittedName>
</protein>
<keyword evidence="6" id="KW-0408">Iron</keyword>
<keyword evidence="3 11" id="KW-1134">Transmembrane beta strand</keyword>
<dbReference type="EMBL" id="JBHRSL010000004">
    <property type="protein sequence ID" value="MFC3051568.1"/>
    <property type="molecule type" value="Genomic_DNA"/>
</dbReference>
<keyword evidence="4" id="KW-0410">Iron transport</keyword>
<keyword evidence="5 11" id="KW-0812">Transmembrane</keyword>
<dbReference type="RefSeq" id="WP_194215049.1">
    <property type="nucleotide sequence ID" value="NZ_CP061205.1"/>
</dbReference>
<feature type="chain" id="PRO_5045730365" evidence="13">
    <location>
        <begin position="36"/>
        <end position="732"/>
    </location>
</feature>
<sequence length="732" mass="79312">MRKFKRSFAYCSRAKVSLIAISSVALLASGEAVFAAGDKGAADFEEITVTASKRGAATVQDTPYNISAIGADTLSQINAVGMDDFAHQIAGLNVLDSGPSNKTIQIRGLSGAAQVSVYLDEVPFLSSIGANVQQTDVALYDMERVEVLRGPQGTLYGAGSQGGTIRYITNKPDSSAFAASVEGDIATRSRDAGEALSLNAMVNVPVIADKLAIRAVGFYRDVDGYVDLPELGAENTNTLETKGGRVQVAFDMSDSTKLSGMIYHHKTEAGDSGNVTEAGDSRLGTIKEPFFDDLTMYNVTLDHTIDAGVFTVTGSLFDREALYVFDVSQFVPPGQSASINQKGPEKNYSTEARFASSFDSPLQLIAGVFYEKHKRGSLSQGFITDPETGLVPENASKFFDTRTDVENTNKAIFGEVSYQVSDRFNIVAGGRLFEMTSWSQTNELATPFGVPGGLADPLSYKSGTKFAGKFQAFYEWSDDVLTYLTFSQGFRRGGPNRPSLQTASGADVPVGYDPDFVDNYEFGWKTQFMDKQLTFNGAVYYMQFKDIQTSLLDSNQAFEYVTNSGKAKLYGIELETVLRPDALEGFSASLNLSLADQTLAEDAVDAATNPEAGRKGERLPDTSPFSAGAVFEQRFEVGGYQASANMNFSYTGKANTTFSAERVASDREWGGFVLANAQFGLRGDNWHASIYAKNIFDKREAVDWVVETRPGIPDRILTTQPRTIGLTLGYDF</sequence>